<feature type="binding site" evidence="10">
    <location>
        <position position="810"/>
    </location>
    <ligand>
        <name>thiamine diphosphate</name>
        <dbReference type="ChEBI" id="CHEBI:58937"/>
    </ligand>
</feature>
<evidence type="ECO:0000256" key="4">
    <source>
        <dbReference type="ARBA" id="ARBA00022723"/>
    </source>
</evidence>
<keyword evidence="7 12" id="KW-0408">Iron</keyword>
<dbReference type="CDD" id="cd07034">
    <property type="entry name" value="TPP_PYR_PFOR_IOR-alpha_like"/>
    <property type="match status" value="1"/>
</dbReference>
<dbReference type="InterPro" id="IPR019752">
    <property type="entry name" value="Pyrv/ketoisovalerate_OxRed_cat"/>
</dbReference>
<feature type="site" description="Important for catalytic activity" evidence="11">
    <location>
        <position position="992"/>
    </location>
</feature>
<dbReference type="Gene3D" id="3.40.50.920">
    <property type="match status" value="1"/>
</dbReference>
<dbReference type="FunFam" id="3.40.920.10:FF:000001">
    <property type="entry name" value="Pyruvate:ferredoxin (Flavodoxin) oxidoreductase"/>
    <property type="match status" value="1"/>
</dbReference>
<feature type="site" description="Important for catalytic activity" evidence="11">
    <location>
        <position position="109"/>
    </location>
</feature>
<dbReference type="CDD" id="cd03377">
    <property type="entry name" value="TPP_PFOR_PNO"/>
    <property type="match status" value="1"/>
</dbReference>
<name>A0A845QGI6_9FIRM</name>
<evidence type="ECO:0000313" key="14">
    <source>
        <dbReference type="EMBL" id="NBH60474.1"/>
    </source>
</evidence>
<dbReference type="PROSITE" id="PS51379">
    <property type="entry name" value="4FE4S_FER_2"/>
    <property type="match status" value="2"/>
</dbReference>
<keyword evidence="5 9" id="KW-0249">Electron transport</keyword>
<dbReference type="FunFam" id="3.40.50.970:FF:000012">
    <property type="entry name" value="Pyruvate:ferredoxin (Flavodoxin) oxidoreductase"/>
    <property type="match status" value="1"/>
</dbReference>
<dbReference type="InterPro" id="IPR033412">
    <property type="entry name" value="PFOR_II"/>
</dbReference>
<feature type="site" description="Important for catalytic activity" evidence="11">
    <location>
        <position position="26"/>
    </location>
</feature>
<dbReference type="SUPFAM" id="SSF53323">
    <property type="entry name" value="Pyruvate-ferredoxin oxidoreductase, PFOR, domain III"/>
    <property type="match status" value="1"/>
</dbReference>
<feature type="binding site" evidence="12">
    <location>
        <position position="808"/>
    </location>
    <ligand>
        <name>[4Fe-4S] cluster</name>
        <dbReference type="ChEBI" id="CHEBI:49883"/>
        <label>3</label>
    </ligand>
</feature>
<dbReference type="InterPro" id="IPR029061">
    <property type="entry name" value="THDP-binding"/>
</dbReference>
<dbReference type="Pfam" id="PF17147">
    <property type="entry name" value="PFOR_II"/>
    <property type="match status" value="1"/>
</dbReference>
<dbReference type="InterPro" id="IPR011766">
    <property type="entry name" value="TPP_enzyme_TPP-bd"/>
</dbReference>
<evidence type="ECO:0000256" key="8">
    <source>
        <dbReference type="ARBA" id="ARBA00023014"/>
    </source>
</evidence>
<keyword evidence="8 12" id="KW-0411">Iron-sulfur</keyword>
<keyword evidence="2 9" id="KW-0813">Transport</keyword>
<feature type="binding site" evidence="12">
    <location>
        <position position="689"/>
    </location>
    <ligand>
        <name>[4Fe-4S] cluster</name>
        <dbReference type="ChEBI" id="CHEBI:49883"/>
        <label>1</label>
    </ligand>
</feature>
<evidence type="ECO:0000259" key="13">
    <source>
        <dbReference type="PROSITE" id="PS51379"/>
    </source>
</evidence>
<sequence length="1164" mass="127408">MVADGNEAAAYAAYAFSEIAAIYPITPSSPMAEKTDQWSALGKKNLFGQSVTLVEMQSEAGAAGAVHGALEAGSLATTFTSSQGLMLMIPALHRISGTRQPGVLHVASRTVGTHAMSIFGDHSDVMNCRQTGFAQLSSGSVQETMDLAGIAHLAAIRSRVPFMHFFDGFRTSHEIQKIRAISYEDFDRLLDREALAQFRKEALNPDHPTLRCTVQNPDVYFQFREANNKAYDNVPAIIEEYMAEINKITGEDYHLFNYYGAKDAERVIIAMGSVSGAARETVEALNLCGEKVGYLQVHLFNPFSAEYFLRALPKTVKKIAVLDRCKEMGAMGEPLYLTVCGAFANEEQKPYLCGGRYGLSSKDTTPAQIKAVFDHLVKDCPAKEFTVGIEDDVTGLSIPVDESFQIADKGTKACKFWGLGSDGTVGANKNSIKIIGQNTPMYAQGYFEYDTKKSFGITKSHLRFGNEPILSTYLVKSADFIACHNQSFLDKYDIVTELKEGGIFLLNTRWSVEETDKNLPKEVKKTLLNKGARVYIIDANGIAESLGLGSRISMVLQAAFFKLAEILPEEAALNQMKEAARKSFAKKGEAVVQKNLQAINAGMQCVQAVKLSDNAGTEKTPVDATKLPSFIREILMPINGQKGDTLPVSTFEGYEDGTMPMGTTAYEKRGIAAKIPLWDAASCIQCNRCSYVCPHGVIRPYLLDENEKKAAPEGFAIALAKGVKGEAPMYFSMQISDMDCTGCGSCVSVCPKKGEALKMCSAPADMAVTPQWEYGLTIKEKDCFAKNTVKGSQFKQPLCEFSGACAGCGETPYAKLLTQLYGDRMYWANGTGCTQAWGAAMPSVPYTVNAEGRGPAWSNSLFENNAEFALGMLLSMKQQRNKVRMWISELMELENTLDAPIQTWLDTFDDVDASMDAAKELLGALEAAELTGRSRVLKEQIIGAKDQLARKTVWMYGGDGWAYDIGFGGLDHVIAQGEDINVFVVDTEVYSNTGGQSSKATPLGAVAQFQSAGKKSAKKDLGRMMMSQGNCYVASVAMGADPNQLMKAIDEAEHFCGPSIVIAYAPCINHGLKIGMDKAQEEMKRAVDAGYWFLYRYNPHKETGKFCLDSKEPSLNYQEFLEGENRYASLHKAFPENAERLFAQAEKDAKARYKELVRLAGEDK</sequence>
<protein>
    <recommendedName>
        <fullName evidence="9">Pyruvate:ferredoxin oxidoreductase</fullName>
        <ecNumber evidence="9">1.2.7.1</ecNumber>
    </recommendedName>
    <alternativeName>
        <fullName evidence="9">Pyruvate synthase</fullName>
    </alternativeName>
</protein>
<dbReference type="GO" id="GO:0006979">
    <property type="term" value="P:response to oxidative stress"/>
    <property type="evidence" value="ECO:0007669"/>
    <property type="project" value="TreeGrafter"/>
</dbReference>
<feature type="binding site" evidence="12">
    <location>
        <position position="686"/>
    </location>
    <ligand>
        <name>[4Fe-4S] cluster</name>
        <dbReference type="ChEBI" id="CHEBI:49883"/>
        <label>1</label>
    </ligand>
</feature>
<dbReference type="FunFam" id="3.40.50.970:FF:000041">
    <property type="entry name" value="Pyruvate:ferredoxin (Flavodoxin) oxidoreductase"/>
    <property type="match status" value="1"/>
</dbReference>
<evidence type="ECO:0000256" key="5">
    <source>
        <dbReference type="ARBA" id="ARBA00022982"/>
    </source>
</evidence>
<comment type="catalytic activity">
    <reaction evidence="9">
        <text>2 oxidized [2Fe-2S]-[ferredoxin] + pyruvate + CoA = 2 reduced [2Fe-2S]-[ferredoxin] + acetyl-CoA + CO2 + H(+)</text>
        <dbReference type="Rhea" id="RHEA:12765"/>
        <dbReference type="Rhea" id="RHEA-COMP:10000"/>
        <dbReference type="Rhea" id="RHEA-COMP:10001"/>
        <dbReference type="ChEBI" id="CHEBI:15361"/>
        <dbReference type="ChEBI" id="CHEBI:15378"/>
        <dbReference type="ChEBI" id="CHEBI:16526"/>
        <dbReference type="ChEBI" id="CHEBI:33737"/>
        <dbReference type="ChEBI" id="CHEBI:33738"/>
        <dbReference type="ChEBI" id="CHEBI:57287"/>
        <dbReference type="ChEBI" id="CHEBI:57288"/>
        <dbReference type="EC" id="1.2.7.1"/>
    </reaction>
</comment>
<dbReference type="GO" id="GO:0005506">
    <property type="term" value="F:iron ion binding"/>
    <property type="evidence" value="ECO:0007669"/>
    <property type="project" value="InterPro"/>
</dbReference>
<feature type="binding site" evidence="12">
    <location>
        <position position="740"/>
    </location>
    <ligand>
        <name>[4Fe-4S] cluster</name>
        <dbReference type="ChEBI" id="CHEBI:49883"/>
        <label>2</label>
    </ligand>
</feature>
<dbReference type="Gene3D" id="3.40.920.10">
    <property type="entry name" value="Pyruvate-ferredoxin oxidoreductase, PFOR, domain III"/>
    <property type="match status" value="1"/>
</dbReference>
<feature type="binding site" evidence="12">
    <location>
        <position position="833"/>
    </location>
    <ligand>
        <name>[4Fe-4S] cluster</name>
        <dbReference type="ChEBI" id="CHEBI:49883"/>
        <label>3</label>
    </ligand>
</feature>
<feature type="binding site" evidence="10">
    <location>
        <position position="109"/>
    </location>
    <ligand>
        <name>pyruvate</name>
        <dbReference type="ChEBI" id="CHEBI:15361"/>
    </ligand>
</feature>
<organism evidence="14 15">
    <name type="scientific">Anaerotruncus colihominis</name>
    <dbReference type="NCBI Taxonomy" id="169435"/>
    <lineage>
        <taxon>Bacteria</taxon>
        <taxon>Bacillati</taxon>
        <taxon>Bacillota</taxon>
        <taxon>Clostridia</taxon>
        <taxon>Eubacteriales</taxon>
        <taxon>Oscillospiraceae</taxon>
        <taxon>Anaerotruncus</taxon>
    </lineage>
</organism>
<keyword evidence="14" id="KW-0670">Pyruvate</keyword>
<dbReference type="InterPro" id="IPR002880">
    <property type="entry name" value="Pyrv_Fd/Flavodoxin_OxRdtase_N"/>
</dbReference>
<gene>
    <name evidence="14" type="primary">nifJ</name>
    <name evidence="14" type="ORF">D0435_02140</name>
</gene>
<dbReference type="InterPro" id="IPR017900">
    <property type="entry name" value="4Fe4S_Fe_S_CS"/>
</dbReference>
<evidence type="ECO:0000256" key="10">
    <source>
        <dbReference type="PIRSR" id="PIRSR000159-1"/>
    </source>
</evidence>
<evidence type="ECO:0000256" key="3">
    <source>
        <dbReference type="ARBA" id="ARBA00022485"/>
    </source>
</evidence>
<feature type="binding site" evidence="12">
    <location>
        <position position="693"/>
    </location>
    <ligand>
        <name>[4Fe-4S] cluster</name>
        <dbReference type="ChEBI" id="CHEBI:49883"/>
        <label>2</label>
    </ligand>
</feature>
<feature type="binding site" evidence="12">
    <location>
        <position position="683"/>
    </location>
    <ligand>
        <name>[4Fe-4S] cluster</name>
        <dbReference type="ChEBI" id="CHEBI:49883"/>
        <label>1</label>
    </ligand>
</feature>
<dbReference type="InterPro" id="IPR011895">
    <property type="entry name" value="Pyrv_flavodox_OxRed"/>
</dbReference>
<dbReference type="Proteomes" id="UP000446866">
    <property type="component" value="Unassembled WGS sequence"/>
</dbReference>
<dbReference type="FunFam" id="3.40.50.920:FF:000007">
    <property type="entry name" value="Pyruvate:ferredoxin (Flavodoxin) oxidoreductase"/>
    <property type="match status" value="1"/>
</dbReference>
<dbReference type="Pfam" id="PF12838">
    <property type="entry name" value="Fer4_7"/>
    <property type="match status" value="1"/>
</dbReference>
<accession>A0A845QGI6</accession>
<dbReference type="Pfam" id="PF01855">
    <property type="entry name" value="POR_N"/>
    <property type="match status" value="1"/>
</dbReference>
<reference evidence="14 15" key="1">
    <citation type="submission" date="2018-08" db="EMBL/GenBank/DDBJ databases">
        <title>Murine metabolic-syndrome-specific gut microbial biobank.</title>
        <authorList>
            <person name="Liu C."/>
        </authorList>
    </citation>
    <scope>NUCLEOTIDE SEQUENCE [LARGE SCALE GENOMIC DNA]</scope>
    <source>
        <strain evidence="14 15">28</strain>
    </source>
</reference>
<feature type="binding site" evidence="10">
    <location>
        <position position="59"/>
    </location>
    <ligand>
        <name>thiamine diphosphate</name>
        <dbReference type="ChEBI" id="CHEBI:58937"/>
    </ligand>
</feature>
<comment type="caution">
    <text evidence="14">The sequence shown here is derived from an EMBL/GenBank/DDBJ whole genome shotgun (WGS) entry which is preliminary data.</text>
</comment>
<dbReference type="EC" id="1.2.7.1" evidence="9"/>
<dbReference type="PANTHER" id="PTHR32154:SF0">
    <property type="entry name" value="PYRUVATE-FLAVODOXIN OXIDOREDUCTASE-RELATED"/>
    <property type="match status" value="1"/>
</dbReference>
<feature type="binding site" evidence="10">
    <location>
        <begin position="987"/>
        <end position="992"/>
    </location>
    <ligand>
        <name>thiamine diphosphate</name>
        <dbReference type="ChEBI" id="CHEBI:58937"/>
    </ligand>
</feature>
<feature type="domain" description="4Fe-4S ferredoxin-type" evidence="13">
    <location>
        <begin position="674"/>
        <end position="703"/>
    </location>
</feature>
<dbReference type="InterPro" id="IPR009014">
    <property type="entry name" value="Transketo_C/PFOR_II"/>
</dbReference>
<dbReference type="InterPro" id="IPR019456">
    <property type="entry name" value="Pyrv-flavodox_OxRtase_EKR"/>
</dbReference>
<proteinExistence type="inferred from homology"/>
<dbReference type="Gene3D" id="4.10.780.10">
    <property type="entry name" value="Pyruvate-flavodoxin oxidoreductase, EKR domain"/>
    <property type="match status" value="1"/>
</dbReference>
<dbReference type="SMART" id="SM00890">
    <property type="entry name" value="EKR"/>
    <property type="match status" value="1"/>
</dbReference>
<dbReference type="PROSITE" id="PS00198">
    <property type="entry name" value="4FE4S_FER_1"/>
    <property type="match status" value="1"/>
</dbReference>
<keyword evidence="3 12" id="KW-0004">4Fe-4S</keyword>
<evidence type="ECO:0000256" key="1">
    <source>
        <dbReference type="ARBA" id="ARBA00009032"/>
    </source>
</evidence>
<dbReference type="GO" id="GO:0030976">
    <property type="term" value="F:thiamine pyrophosphate binding"/>
    <property type="evidence" value="ECO:0007669"/>
    <property type="project" value="InterPro"/>
</dbReference>
<dbReference type="GO" id="GO:0019164">
    <property type="term" value="F:pyruvate synthase activity"/>
    <property type="evidence" value="ECO:0007669"/>
    <property type="project" value="UniProtKB-EC"/>
</dbReference>
<feature type="domain" description="4Fe-4S ferredoxin-type" evidence="13">
    <location>
        <begin position="731"/>
        <end position="762"/>
    </location>
</feature>
<dbReference type="Pfam" id="PF01558">
    <property type="entry name" value="POR"/>
    <property type="match status" value="1"/>
</dbReference>
<evidence type="ECO:0000256" key="2">
    <source>
        <dbReference type="ARBA" id="ARBA00022448"/>
    </source>
</evidence>
<dbReference type="SUPFAM" id="SSF54862">
    <property type="entry name" value="4Fe-4S ferredoxins"/>
    <property type="match status" value="1"/>
</dbReference>
<evidence type="ECO:0000256" key="7">
    <source>
        <dbReference type="ARBA" id="ARBA00023004"/>
    </source>
</evidence>
<evidence type="ECO:0000256" key="12">
    <source>
        <dbReference type="PIRSR" id="PIRSR000159-50"/>
    </source>
</evidence>
<dbReference type="Pfam" id="PF02775">
    <property type="entry name" value="TPP_enzyme_C"/>
    <property type="match status" value="1"/>
</dbReference>
<comment type="cofactor">
    <cofactor evidence="12">
        <name>[4Fe-4S] cluster</name>
        <dbReference type="ChEBI" id="CHEBI:49883"/>
    </cofactor>
    <text evidence="12">Binds 3 [4Fe-4S] clusters per subunit.</text>
</comment>
<dbReference type="SUPFAM" id="SSF52518">
    <property type="entry name" value="Thiamin diphosphate-binding fold (THDP-binding)"/>
    <property type="match status" value="2"/>
</dbReference>
<dbReference type="InterPro" id="IPR002869">
    <property type="entry name" value="Pyrv_flavodox_OxRed_cen"/>
</dbReference>
<keyword evidence="4 12" id="KW-0479">Metal-binding</keyword>
<feature type="binding site" evidence="10">
    <location>
        <position position="26"/>
    </location>
    <ligand>
        <name>pyruvate</name>
        <dbReference type="ChEBI" id="CHEBI:15361"/>
    </ligand>
</feature>
<evidence type="ECO:0000313" key="15">
    <source>
        <dbReference type="Proteomes" id="UP000446866"/>
    </source>
</evidence>
<dbReference type="EMBL" id="QXWK01000002">
    <property type="protein sequence ID" value="NBH60474.1"/>
    <property type="molecule type" value="Genomic_DNA"/>
</dbReference>
<feature type="binding site" evidence="12">
    <location>
        <position position="743"/>
    </location>
    <ligand>
        <name>[4Fe-4S] cluster</name>
        <dbReference type="ChEBI" id="CHEBI:49883"/>
        <label>2</label>
    </ligand>
</feature>
<evidence type="ECO:0000256" key="11">
    <source>
        <dbReference type="PIRSR" id="PIRSR000159-2"/>
    </source>
</evidence>
<feature type="binding site" evidence="12">
    <location>
        <position position="1067"/>
    </location>
    <ligand>
        <name>[4Fe-4S] cluster</name>
        <dbReference type="ChEBI" id="CHEBI:49883"/>
        <label>3</label>
    </ligand>
</feature>
<keyword evidence="6 9" id="KW-0560">Oxidoreductase</keyword>
<dbReference type="InterPro" id="IPR037112">
    <property type="entry name" value="Pyrv-flavodox_OxR_EKR_sf"/>
</dbReference>
<dbReference type="NCBIfam" id="TIGR02176">
    <property type="entry name" value="pyruv_ox_red"/>
    <property type="match status" value="1"/>
</dbReference>
<dbReference type="Gene3D" id="3.30.70.20">
    <property type="match status" value="1"/>
</dbReference>
<dbReference type="Pfam" id="PF10371">
    <property type="entry name" value="EKR"/>
    <property type="match status" value="1"/>
</dbReference>
<comment type="similarity">
    <text evidence="1 9">Belongs to the pyruvate:ferredoxin/flavodoxin oxidoreductase family.</text>
</comment>
<feature type="binding site" evidence="12">
    <location>
        <position position="805"/>
    </location>
    <ligand>
        <name>[4Fe-4S] cluster</name>
        <dbReference type="ChEBI" id="CHEBI:49883"/>
        <label>3</label>
    </ligand>
</feature>
<feature type="binding site" evidence="10">
    <location>
        <begin position="958"/>
        <end position="961"/>
    </location>
    <ligand>
        <name>thiamine diphosphate</name>
        <dbReference type="ChEBI" id="CHEBI:58937"/>
    </ligand>
</feature>
<feature type="site" description="Important for catalytic activity" evidence="11">
    <location>
        <position position="59"/>
    </location>
</feature>
<dbReference type="InterPro" id="IPR050722">
    <property type="entry name" value="Pyruvate:ferred/Flavod_OxRd"/>
</dbReference>
<dbReference type="PIRSF" id="PIRSF000159">
    <property type="entry name" value="NifJ"/>
    <property type="match status" value="1"/>
</dbReference>
<dbReference type="GO" id="GO:0022900">
    <property type="term" value="P:electron transport chain"/>
    <property type="evidence" value="ECO:0007669"/>
    <property type="project" value="InterPro"/>
</dbReference>
<feature type="binding site" evidence="12">
    <location>
        <position position="746"/>
    </location>
    <ligand>
        <name>[4Fe-4S] cluster</name>
        <dbReference type="ChEBI" id="CHEBI:49883"/>
        <label>2</label>
    </ligand>
</feature>
<feature type="binding site" evidence="12">
    <location>
        <position position="750"/>
    </location>
    <ligand>
        <name>[4Fe-4S] cluster</name>
        <dbReference type="ChEBI" id="CHEBI:49883"/>
        <label>1</label>
    </ligand>
</feature>
<dbReference type="SUPFAM" id="SSF52922">
    <property type="entry name" value="TK C-terminal domain-like"/>
    <property type="match status" value="1"/>
</dbReference>
<feature type="binding site" evidence="10">
    <location>
        <position position="833"/>
    </location>
    <ligand>
        <name>thiamine diphosphate</name>
        <dbReference type="ChEBI" id="CHEBI:58937"/>
    </ligand>
</feature>
<evidence type="ECO:0000256" key="9">
    <source>
        <dbReference type="PIRNR" id="PIRNR000159"/>
    </source>
</evidence>
<dbReference type="Gene3D" id="3.40.50.970">
    <property type="match status" value="2"/>
</dbReference>
<dbReference type="AlphaFoldDB" id="A0A845QGI6"/>
<keyword evidence="15" id="KW-1185">Reference proteome</keyword>
<evidence type="ECO:0000256" key="6">
    <source>
        <dbReference type="ARBA" id="ARBA00023002"/>
    </source>
</evidence>
<dbReference type="InterPro" id="IPR017896">
    <property type="entry name" value="4Fe4S_Fe-S-bd"/>
</dbReference>
<dbReference type="PANTHER" id="PTHR32154">
    <property type="entry name" value="PYRUVATE-FLAVODOXIN OXIDOREDUCTASE-RELATED"/>
    <property type="match status" value="1"/>
</dbReference>
<dbReference type="GO" id="GO:0051539">
    <property type="term" value="F:4 iron, 4 sulfur cluster binding"/>
    <property type="evidence" value="ECO:0007669"/>
    <property type="project" value="UniProtKB-KW"/>
</dbReference>